<feature type="non-terminal residue" evidence="1">
    <location>
        <position position="1"/>
    </location>
</feature>
<evidence type="ECO:0000313" key="1">
    <source>
        <dbReference type="EMBL" id="CAF1507848.1"/>
    </source>
</evidence>
<comment type="caution">
    <text evidence="1">The sequence shown here is derived from an EMBL/GenBank/DDBJ whole genome shotgun (WGS) entry which is preliminary data.</text>
</comment>
<organism evidence="1 2">
    <name type="scientific">Adineta steineri</name>
    <dbReference type="NCBI Taxonomy" id="433720"/>
    <lineage>
        <taxon>Eukaryota</taxon>
        <taxon>Metazoa</taxon>
        <taxon>Spiralia</taxon>
        <taxon>Gnathifera</taxon>
        <taxon>Rotifera</taxon>
        <taxon>Eurotatoria</taxon>
        <taxon>Bdelloidea</taxon>
        <taxon>Adinetida</taxon>
        <taxon>Adinetidae</taxon>
        <taxon>Adineta</taxon>
    </lineage>
</organism>
<protein>
    <submittedName>
        <fullName evidence="1">Uncharacterized protein</fullName>
    </submittedName>
</protein>
<proteinExistence type="predicted"/>
<dbReference type="AlphaFoldDB" id="A0A815TMW8"/>
<reference evidence="1" key="1">
    <citation type="submission" date="2021-02" db="EMBL/GenBank/DDBJ databases">
        <authorList>
            <person name="Nowell W R."/>
        </authorList>
    </citation>
    <scope>NUCLEOTIDE SEQUENCE</scope>
</reference>
<dbReference type="OrthoDB" id="240216at2759"/>
<evidence type="ECO:0000313" key="2">
    <source>
        <dbReference type="Proteomes" id="UP000663891"/>
    </source>
</evidence>
<gene>
    <name evidence="1" type="ORF">VCS650_LOCUS42603</name>
</gene>
<dbReference type="Proteomes" id="UP000663891">
    <property type="component" value="Unassembled WGS sequence"/>
</dbReference>
<sequence length="34" mass="3859">NTYRSCPDTNPQSLADLIKLTLIEMKISFMTSNL</sequence>
<name>A0A815TMW8_9BILA</name>
<dbReference type="EMBL" id="CAJNON010002350">
    <property type="protein sequence ID" value="CAF1507848.1"/>
    <property type="molecule type" value="Genomic_DNA"/>
</dbReference>
<accession>A0A815TMW8</accession>